<keyword evidence="6 7" id="KW-0472">Membrane</keyword>
<comment type="subcellular location">
    <subcellularLocation>
        <location evidence="1">Membrane</location>
        <topology evidence="1">Multi-pass membrane protein</topology>
    </subcellularLocation>
</comment>
<dbReference type="OrthoDB" id="9786183at2"/>
<feature type="transmembrane region" description="Helical" evidence="7">
    <location>
        <begin position="121"/>
        <end position="144"/>
    </location>
</feature>
<keyword evidence="9" id="KW-1185">Reference proteome</keyword>
<evidence type="ECO:0000256" key="7">
    <source>
        <dbReference type="SAM" id="Phobius"/>
    </source>
</evidence>
<feature type="transmembrane region" description="Helical" evidence="7">
    <location>
        <begin position="89"/>
        <end position="109"/>
    </location>
</feature>
<dbReference type="GO" id="GO:0055085">
    <property type="term" value="P:transmembrane transport"/>
    <property type="evidence" value="ECO:0007669"/>
    <property type="project" value="InterPro"/>
</dbReference>
<dbReference type="PANTHER" id="PTHR36838">
    <property type="entry name" value="AUXIN EFFLUX CARRIER FAMILY PROTEIN"/>
    <property type="match status" value="1"/>
</dbReference>
<feature type="transmembrane region" description="Helical" evidence="7">
    <location>
        <begin position="29"/>
        <end position="48"/>
    </location>
</feature>
<evidence type="ECO:0000256" key="4">
    <source>
        <dbReference type="ARBA" id="ARBA00022692"/>
    </source>
</evidence>
<evidence type="ECO:0000313" key="8">
    <source>
        <dbReference type="EMBL" id="KIA87903.1"/>
    </source>
</evidence>
<reference evidence="8 9" key="1">
    <citation type="submission" date="2014-10" db="EMBL/GenBank/DDBJ databases">
        <title>Kaistella jeonii genome.</title>
        <authorList>
            <person name="Clayton J.T."/>
            <person name="Newman J.D."/>
        </authorList>
    </citation>
    <scope>NUCLEOTIDE SEQUENCE [LARGE SCALE GENOMIC DNA]</scope>
    <source>
        <strain evidence="8 9">DSM 17048</strain>
    </source>
</reference>
<comment type="caution">
    <text evidence="8">The sequence shown here is derived from an EMBL/GenBank/DDBJ whole genome shotgun (WGS) entry which is preliminary data.</text>
</comment>
<dbReference type="RefSeq" id="WP_039354295.1">
    <property type="nucleotide sequence ID" value="NZ_FOLA01000014.1"/>
</dbReference>
<sequence>MSNLILLFLCLFLGIFLRKTKLFPENGHLALNSFVINISLSALSLYYIPKIILNFQVIFPVMVPWLNIFLAFLFFTFLGKKMKWSKTLIGALIICAGFGNTSFVGIPFIQSLYGESGLKTVMLVDQPGSFVALSTLGITFANFYSGGKNSVPDILKKILKFPPFIAFLVAVLLNLMSIQFPLVIDDVFAKLGATTVPLALVSVGSQLKWQKLEEEQKPLFWGLLFKLILFPAVIFVLYFILLKQRGEMIEIAFLESAMAPMITAAIIASTHKLEPKLCNLMIGIGIPLSLVTLTLWYLLMKYSGLLMI</sequence>
<dbReference type="Pfam" id="PF03547">
    <property type="entry name" value="Mem_trans"/>
    <property type="match status" value="1"/>
</dbReference>
<organism evidence="8 9">
    <name type="scientific">Kaistella jeonii</name>
    <dbReference type="NCBI Taxonomy" id="266749"/>
    <lineage>
        <taxon>Bacteria</taxon>
        <taxon>Pseudomonadati</taxon>
        <taxon>Bacteroidota</taxon>
        <taxon>Flavobacteriia</taxon>
        <taxon>Flavobacteriales</taxon>
        <taxon>Weeksellaceae</taxon>
        <taxon>Chryseobacterium group</taxon>
        <taxon>Kaistella</taxon>
    </lineage>
</organism>
<feature type="transmembrane region" description="Helical" evidence="7">
    <location>
        <begin position="164"/>
        <end position="184"/>
    </location>
</feature>
<protein>
    <submittedName>
        <fullName evidence="8">Transporter</fullName>
    </submittedName>
</protein>
<dbReference type="GO" id="GO:0016020">
    <property type="term" value="C:membrane"/>
    <property type="evidence" value="ECO:0007669"/>
    <property type="project" value="UniProtKB-SubCell"/>
</dbReference>
<dbReference type="PANTHER" id="PTHR36838:SF1">
    <property type="entry name" value="SLR1864 PROTEIN"/>
    <property type="match status" value="1"/>
</dbReference>
<evidence type="ECO:0000256" key="1">
    <source>
        <dbReference type="ARBA" id="ARBA00004141"/>
    </source>
</evidence>
<accession>A0A0C1F7P8</accession>
<dbReference type="STRING" id="266749.SAMN05421876_11448"/>
<dbReference type="EMBL" id="JSYL01000013">
    <property type="protein sequence ID" value="KIA87903.1"/>
    <property type="molecule type" value="Genomic_DNA"/>
</dbReference>
<evidence type="ECO:0000313" key="9">
    <source>
        <dbReference type="Proteomes" id="UP000031473"/>
    </source>
</evidence>
<evidence type="ECO:0000256" key="5">
    <source>
        <dbReference type="ARBA" id="ARBA00022989"/>
    </source>
</evidence>
<proteinExistence type="predicted"/>
<dbReference type="AlphaFoldDB" id="A0A0C1F7P8"/>
<feature type="transmembrane region" description="Helical" evidence="7">
    <location>
        <begin position="280"/>
        <end position="299"/>
    </location>
</feature>
<evidence type="ECO:0000256" key="3">
    <source>
        <dbReference type="ARBA" id="ARBA00022475"/>
    </source>
</evidence>
<evidence type="ECO:0000256" key="2">
    <source>
        <dbReference type="ARBA" id="ARBA00022448"/>
    </source>
</evidence>
<evidence type="ECO:0000256" key="6">
    <source>
        <dbReference type="ARBA" id="ARBA00023136"/>
    </source>
</evidence>
<feature type="transmembrane region" description="Helical" evidence="7">
    <location>
        <begin position="248"/>
        <end position="268"/>
    </location>
</feature>
<keyword evidence="2" id="KW-0813">Transport</keyword>
<feature type="transmembrane region" description="Helical" evidence="7">
    <location>
        <begin position="55"/>
        <end position="77"/>
    </location>
</feature>
<dbReference type="Proteomes" id="UP000031473">
    <property type="component" value="Unassembled WGS sequence"/>
</dbReference>
<gene>
    <name evidence="8" type="ORF">OA86_13345</name>
</gene>
<name>A0A0C1F7P8_9FLAO</name>
<feature type="transmembrane region" description="Helical" evidence="7">
    <location>
        <begin position="219"/>
        <end position="241"/>
    </location>
</feature>
<keyword evidence="4 7" id="KW-0812">Transmembrane</keyword>
<dbReference type="InterPro" id="IPR004776">
    <property type="entry name" value="Mem_transp_PIN-like"/>
</dbReference>
<keyword evidence="5 7" id="KW-1133">Transmembrane helix</keyword>
<keyword evidence="3" id="KW-1003">Cell membrane</keyword>